<dbReference type="AlphaFoldDB" id="A0AAD9Q229"/>
<proteinExistence type="predicted"/>
<protein>
    <submittedName>
        <fullName evidence="2">Uncharacterized protein</fullName>
    </submittedName>
</protein>
<evidence type="ECO:0000313" key="2">
    <source>
        <dbReference type="EMBL" id="KAK2553342.1"/>
    </source>
</evidence>
<evidence type="ECO:0000313" key="3">
    <source>
        <dbReference type="Proteomes" id="UP001249851"/>
    </source>
</evidence>
<evidence type="ECO:0000256" key="1">
    <source>
        <dbReference type="SAM" id="MobiDB-lite"/>
    </source>
</evidence>
<feature type="compositionally biased region" description="Acidic residues" evidence="1">
    <location>
        <begin position="31"/>
        <end position="43"/>
    </location>
</feature>
<comment type="caution">
    <text evidence="2">The sequence shown here is derived from an EMBL/GenBank/DDBJ whole genome shotgun (WGS) entry which is preliminary data.</text>
</comment>
<accession>A0AAD9Q229</accession>
<reference evidence="2" key="2">
    <citation type="journal article" date="2023" name="Science">
        <title>Genomic signatures of disease resistance in endangered staghorn corals.</title>
        <authorList>
            <person name="Vollmer S.V."/>
            <person name="Selwyn J.D."/>
            <person name="Despard B.A."/>
            <person name="Roesel C.L."/>
        </authorList>
    </citation>
    <scope>NUCLEOTIDE SEQUENCE</scope>
    <source>
        <strain evidence="2">K2</strain>
    </source>
</reference>
<feature type="compositionally biased region" description="Acidic residues" evidence="1">
    <location>
        <begin position="1"/>
        <end position="14"/>
    </location>
</feature>
<gene>
    <name evidence="2" type="ORF">P5673_025314</name>
</gene>
<organism evidence="2 3">
    <name type="scientific">Acropora cervicornis</name>
    <name type="common">Staghorn coral</name>
    <dbReference type="NCBI Taxonomy" id="6130"/>
    <lineage>
        <taxon>Eukaryota</taxon>
        <taxon>Metazoa</taxon>
        <taxon>Cnidaria</taxon>
        <taxon>Anthozoa</taxon>
        <taxon>Hexacorallia</taxon>
        <taxon>Scleractinia</taxon>
        <taxon>Astrocoeniina</taxon>
        <taxon>Acroporidae</taxon>
        <taxon>Acropora</taxon>
    </lineage>
</organism>
<feature type="region of interest" description="Disordered" evidence="1">
    <location>
        <begin position="1"/>
        <end position="49"/>
    </location>
</feature>
<keyword evidence="3" id="KW-1185">Reference proteome</keyword>
<reference evidence="2" key="1">
    <citation type="journal article" date="2023" name="G3 (Bethesda)">
        <title>Whole genome assembly and annotation of the endangered Caribbean coral Acropora cervicornis.</title>
        <authorList>
            <person name="Selwyn J.D."/>
            <person name="Vollmer S.V."/>
        </authorList>
    </citation>
    <scope>NUCLEOTIDE SEQUENCE</scope>
    <source>
        <strain evidence="2">K2</strain>
    </source>
</reference>
<name>A0AAD9Q229_ACRCE</name>
<dbReference type="Proteomes" id="UP001249851">
    <property type="component" value="Unassembled WGS sequence"/>
</dbReference>
<dbReference type="EMBL" id="JARQWQ010000078">
    <property type="protein sequence ID" value="KAK2553342.1"/>
    <property type="molecule type" value="Genomic_DNA"/>
</dbReference>
<sequence length="203" mass="23583">MTENHEDDFGDEEVYDAHDVQRRRMPLRANDDEDSHLDKEIEDPQLVSVHETERDVRAAVLRVESSNERSPQDLDQNDVAPQQQALEVHHQLREKTPTTDFCHQSVQTPFPGFMVLIFLLMKKLPRENIALYRLYIIPYEAYWDGFQIRSQSQNRMGEKGCKASFCVQYAGEEGELCQEQGEITLTYNSNPAMRMTLLFSISN</sequence>